<evidence type="ECO:0000313" key="2">
    <source>
        <dbReference type="Proteomes" id="UP000727407"/>
    </source>
</evidence>
<reference evidence="1" key="1">
    <citation type="submission" date="2020-07" db="EMBL/GenBank/DDBJ databases">
        <title>Clarias magur genome sequencing, assembly and annotation.</title>
        <authorList>
            <person name="Kushwaha B."/>
            <person name="Kumar R."/>
            <person name="Das P."/>
            <person name="Joshi C.G."/>
            <person name="Kumar D."/>
            <person name="Nagpure N.S."/>
            <person name="Pandey M."/>
            <person name="Agarwal S."/>
            <person name="Srivastava S."/>
            <person name="Singh M."/>
            <person name="Sahoo L."/>
            <person name="Jayasankar P."/>
            <person name="Meher P.K."/>
            <person name="Koringa P.G."/>
            <person name="Iquebal M.A."/>
            <person name="Das S.P."/>
            <person name="Bit A."/>
            <person name="Patnaik S."/>
            <person name="Patel N."/>
            <person name="Shah T.M."/>
            <person name="Hinsu A."/>
            <person name="Jena J.K."/>
        </authorList>
    </citation>
    <scope>NUCLEOTIDE SEQUENCE</scope>
    <source>
        <strain evidence="1">CIFAMagur01</strain>
        <tissue evidence="1">Testis</tissue>
    </source>
</reference>
<dbReference type="Proteomes" id="UP000727407">
    <property type="component" value="Unassembled WGS sequence"/>
</dbReference>
<feature type="non-terminal residue" evidence="1">
    <location>
        <position position="264"/>
    </location>
</feature>
<gene>
    <name evidence="1" type="ORF">DAT39_016792</name>
</gene>
<evidence type="ECO:0000313" key="1">
    <source>
        <dbReference type="EMBL" id="KAF5893510.1"/>
    </source>
</evidence>
<sequence length="264" mass="29996">SLYDLQITVKLVQSQTESDEHPIDKHYRALNCVLQLLDSEPHEYKDPVVYCLFGRGPFLDTLDCPFGHFGTVEEDLVTILMNFQDHLSDDQVSIICVRRKKLLESAIKAISRDSFCWTYSPQIELLMIEVQTTLCIFEGKGGQVFLSDDQAALDQRKYFKDGNLITGLVAHRRPCIKALDSTLFQLLCGQEPPLEQFDYRVLPDPDVQSQVKRILQCKSVGDLTVLQQDSGDWIAECGVLGIFSATVEDMPKISVYVVKHYIFL</sequence>
<dbReference type="AlphaFoldDB" id="A0A8J4UCA7"/>
<dbReference type="EMBL" id="QNUK01000430">
    <property type="protein sequence ID" value="KAF5893510.1"/>
    <property type="molecule type" value="Genomic_DNA"/>
</dbReference>
<name>A0A8J4UCA7_CLAMG</name>
<keyword evidence="2" id="KW-1185">Reference proteome</keyword>
<dbReference type="OrthoDB" id="2384350at2759"/>
<proteinExistence type="predicted"/>
<organism evidence="1 2">
    <name type="scientific">Clarias magur</name>
    <name type="common">Asian catfish</name>
    <name type="synonym">Macropteronotus magur</name>
    <dbReference type="NCBI Taxonomy" id="1594786"/>
    <lineage>
        <taxon>Eukaryota</taxon>
        <taxon>Metazoa</taxon>
        <taxon>Chordata</taxon>
        <taxon>Craniata</taxon>
        <taxon>Vertebrata</taxon>
        <taxon>Euteleostomi</taxon>
        <taxon>Actinopterygii</taxon>
        <taxon>Neopterygii</taxon>
        <taxon>Teleostei</taxon>
        <taxon>Ostariophysi</taxon>
        <taxon>Siluriformes</taxon>
        <taxon>Clariidae</taxon>
        <taxon>Clarias</taxon>
    </lineage>
</organism>
<feature type="non-terminal residue" evidence="1">
    <location>
        <position position="1"/>
    </location>
</feature>
<protein>
    <submittedName>
        <fullName evidence="1">G2/M phase-specific E3 ubiquitin-protein ligase-like isoform X1</fullName>
    </submittedName>
</protein>
<accession>A0A8J4UCA7</accession>
<comment type="caution">
    <text evidence="1">The sequence shown here is derived from an EMBL/GenBank/DDBJ whole genome shotgun (WGS) entry which is preliminary data.</text>
</comment>